<dbReference type="AlphaFoldDB" id="A0A515DE46"/>
<accession>A0A515DE46</accession>
<evidence type="ECO:0000313" key="4">
    <source>
        <dbReference type="Proteomes" id="UP000316798"/>
    </source>
</evidence>
<dbReference type="InterPro" id="IPR006680">
    <property type="entry name" value="Amidohydro-rel"/>
</dbReference>
<name>A0A515DE46_9BURK</name>
<feature type="domain" description="Amidohydrolase-related" evidence="2">
    <location>
        <begin position="53"/>
        <end position="365"/>
    </location>
</feature>
<dbReference type="PANTHER" id="PTHR43569">
    <property type="entry name" value="AMIDOHYDROLASE"/>
    <property type="match status" value="1"/>
</dbReference>
<evidence type="ECO:0000256" key="1">
    <source>
        <dbReference type="ARBA" id="ARBA00038310"/>
    </source>
</evidence>
<keyword evidence="4" id="KW-1185">Reference proteome</keyword>
<gene>
    <name evidence="3" type="ORF">EUB48_16295</name>
</gene>
<keyword evidence="3" id="KW-0378">Hydrolase</keyword>
<dbReference type="OrthoDB" id="9787654at2"/>
<reference evidence="3 4" key="1">
    <citation type="submission" date="2019-01" db="EMBL/GenBank/DDBJ databases">
        <title>Genomic insights into a novel species Rhodoferax sp.</title>
        <authorList>
            <person name="Jin L."/>
        </authorList>
    </citation>
    <scope>NUCLEOTIDE SEQUENCE [LARGE SCALE GENOMIC DNA]</scope>
    <source>
        <strain evidence="3 4">CHu59-6-5</strain>
    </source>
</reference>
<dbReference type="KEGG" id="rhf:EUB48_16295"/>
<comment type="similarity">
    <text evidence="1">Belongs to the metallo-dependent hydrolases superfamily.</text>
</comment>
<dbReference type="SUPFAM" id="SSF51556">
    <property type="entry name" value="Metallo-dependent hydrolases"/>
    <property type="match status" value="1"/>
</dbReference>
<evidence type="ECO:0000313" key="3">
    <source>
        <dbReference type="EMBL" id="QDL38675.1"/>
    </source>
</evidence>
<dbReference type="Gene3D" id="3.20.20.140">
    <property type="entry name" value="Metal-dependent hydrolases"/>
    <property type="match status" value="1"/>
</dbReference>
<dbReference type="PANTHER" id="PTHR43569:SF1">
    <property type="entry name" value="BLL3371 PROTEIN"/>
    <property type="match status" value="1"/>
</dbReference>
<dbReference type="EMBL" id="CP035503">
    <property type="protein sequence ID" value="QDL38675.1"/>
    <property type="molecule type" value="Genomic_DNA"/>
</dbReference>
<sequence length="366" mass="39740">MTRSPRSDSASPFKAVPLPSTSGSIFTATRAPNPDWLARAVPEAAIEAELPIVDPHMHLWDHKSGYKYFVEEFARDVATSGHNVEATVYIECHSMYRASGPEHLKYVGETEFAVGMAAMAASGKYTSCRVAAGIVGFADLTQGERTRETLEAHIEAANGRFRGVRQRGKWDPDPVVRGPVSADRAGVFLDPEFGKGLDLLASMGLAFDASIFHPQLPDVAALARAHPDASIVVIHTGSPVGHSSYTGKEAEVHATWLAGMKELAKCPNVSIKMGGLLMCLGNFDFSIADAPPTSERLAQLWRPYIEPCIELFGAHRCMASSNFPVEKAGVPYGTIWNTFKRLTAGCSADERKMIFSGTARRVYRLV</sequence>
<organism evidence="3 4">
    <name type="scientific">Rhodoferax sediminis</name>
    <dbReference type="NCBI Taxonomy" id="2509614"/>
    <lineage>
        <taxon>Bacteria</taxon>
        <taxon>Pseudomonadati</taxon>
        <taxon>Pseudomonadota</taxon>
        <taxon>Betaproteobacteria</taxon>
        <taxon>Burkholderiales</taxon>
        <taxon>Comamonadaceae</taxon>
        <taxon>Rhodoferax</taxon>
    </lineage>
</organism>
<dbReference type="GO" id="GO:0016787">
    <property type="term" value="F:hydrolase activity"/>
    <property type="evidence" value="ECO:0007669"/>
    <property type="project" value="UniProtKB-KW"/>
</dbReference>
<evidence type="ECO:0000259" key="2">
    <source>
        <dbReference type="Pfam" id="PF04909"/>
    </source>
</evidence>
<protein>
    <submittedName>
        <fullName evidence="3">Amidohydrolase</fullName>
    </submittedName>
</protein>
<dbReference type="InterPro" id="IPR032466">
    <property type="entry name" value="Metal_Hydrolase"/>
</dbReference>
<dbReference type="RefSeq" id="WP_142820112.1">
    <property type="nucleotide sequence ID" value="NZ_CP035503.1"/>
</dbReference>
<dbReference type="InterPro" id="IPR052350">
    <property type="entry name" value="Metallo-dep_Lactonases"/>
</dbReference>
<dbReference type="Proteomes" id="UP000316798">
    <property type="component" value="Chromosome"/>
</dbReference>
<dbReference type="Pfam" id="PF04909">
    <property type="entry name" value="Amidohydro_2"/>
    <property type="match status" value="1"/>
</dbReference>
<proteinExistence type="inferred from homology"/>